<dbReference type="InterPro" id="IPR044660">
    <property type="entry name" value="IBH1-like"/>
</dbReference>
<keyword evidence="4" id="KW-0539">Nucleus</keyword>
<dbReference type="GO" id="GO:0000976">
    <property type="term" value="F:transcription cis-regulatory region binding"/>
    <property type="evidence" value="ECO:0007669"/>
    <property type="project" value="UniProtKB-ARBA"/>
</dbReference>
<dbReference type="AlphaFoldDB" id="A0AAV1VT52"/>
<dbReference type="CDD" id="cd11444">
    <property type="entry name" value="bHLH_AtIBH1_like"/>
    <property type="match status" value="1"/>
</dbReference>
<dbReference type="GO" id="GO:0046983">
    <property type="term" value="F:protein dimerization activity"/>
    <property type="evidence" value="ECO:0007669"/>
    <property type="project" value="InterPro"/>
</dbReference>
<evidence type="ECO:0000256" key="1">
    <source>
        <dbReference type="ARBA" id="ARBA00004123"/>
    </source>
</evidence>
<evidence type="ECO:0000256" key="4">
    <source>
        <dbReference type="ARBA" id="ARBA00023242"/>
    </source>
</evidence>
<keyword evidence="2" id="KW-0805">Transcription regulation</keyword>
<comment type="caution">
    <text evidence="5">The sequence shown here is derived from an EMBL/GenBank/DDBJ whole genome shotgun (WGS) entry which is preliminary data.</text>
</comment>
<dbReference type="InterPro" id="IPR036638">
    <property type="entry name" value="HLH_DNA-bd_sf"/>
</dbReference>
<name>A0AAV1VT52_LUPLU</name>
<reference evidence="5 6" key="1">
    <citation type="submission" date="2024-03" db="EMBL/GenBank/DDBJ databases">
        <authorList>
            <person name="Martinez-Hernandez J."/>
        </authorList>
    </citation>
    <scope>NUCLEOTIDE SEQUENCE [LARGE SCALE GENOMIC DNA]</scope>
</reference>
<dbReference type="GO" id="GO:0005634">
    <property type="term" value="C:nucleus"/>
    <property type="evidence" value="ECO:0007669"/>
    <property type="project" value="UniProtKB-SubCell"/>
</dbReference>
<evidence type="ECO:0000313" key="6">
    <source>
        <dbReference type="Proteomes" id="UP001497480"/>
    </source>
</evidence>
<dbReference type="SUPFAM" id="SSF47459">
    <property type="entry name" value="HLH, helix-loop-helix DNA-binding domain"/>
    <property type="match status" value="1"/>
</dbReference>
<gene>
    <name evidence="5" type="ORF">LLUT_LOCUS1198</name>
</gene>
<keyword evidence="6" id="KW-1185">Reference proteome</keyword>
<evidence type="ECO:0000313" key="5">
    <source>
        <dbReference type="EMBL" id="CAL0300138.1"/>
    </source>
</evidence>
<sequence>MASSSKEPNIDHSTNSYTTLHHSNHTILTQTSPNLIPWKSQLEQQIYSSNLVQALRRTPPSPAARHVRDTADRLLARAAKGRTRWSRAILASPRWNIRMNKLKKVKKVSNGMMKTRVTGGNGKIKRRLPGVKEKARVLSRLVPGCKKVAFQNLLEETSDYISALEMQVRAMTDLAQLLAGRMVS</sequence>
<dbReference type="PANTHER" id="PTHR33124">
    <property type="entry name" value="TRANSCRIPTION FACTOR IBH1-LIKE 1"/>
    <property type="match status" value="1"/>
</dbReference>
<evidence type="ECO:0000256" key="3">
    <source>
        <dbReference type="ARBA" id="ARBA00023163"/>
    </source>
</evidence>
<keyword evidence="3" id="KW-0804">Transcription</keyword>
<dbReference type="Proteomes" id="UP001497480">
    <property type="component" value="Unassembled WGS sequence"/>
</dbReference>
<dbReference type="GO" id="GO:0006355">
    <property type="term" value="P:regulation of DNA-templated transcription"/>
    <property type="evidence" value="ECO:0007669"/>
    <property type="project" value="InterPro"/>
</dbReference>
<dbReference type="PANTHER" id="PTHR33124:SF46">
    <property type="entry name" value="TRANSCRIPTION FACTOR BHLH150"/>
    <property type="match status" value="1"/>
</dbReference>
<organism evidence="5 6">
    <name type="scientific">Lupinus luteus</name>
    <name type="common">European yellow lupine</name>
    <dbReference type="NCBI Taxonomy" id="3873"/>
    <lineage>
        <taxon>Eukaryota</taxon>
        <taxon>Viridiplantae</taxon>
        <taxon>Streptophyta</taxon>
        <taxon>Embryophyta</taxon>
        <taxon>Tracheophyta</taxon>
        <taxon>Spermatophyta</taxon>
        <taxon>Magnoliopsida</taxon>
        <taxon>eudicotyledons</taxon>
        <taxon>Gunneridae</taxon>
        <taxon>Pentapetalae</taxon>
        <taxon>rosids</taxon>
        <taxon>fabids</taxon>
        <taxon>Fabales</taxon>
        <taxon>Fabaceae</taxon>
        <taxon>Papilionoideae</taxon>
        <taxon>50 kb inversion clade</taxon>
        <taxon>genistoids sensu lato</taxon>
        <taxon>core genistoids</taxon>
        <taxon>Genisteae</taxon>
        <taxon>Lupinus</taxon>
    </lineage>
</organism>
<evidence type="ECO:0000256" key="2">
    <source>
        <dbReference type="ARBA" id="ARBA00023015"/>
    </source>
</evidence>
<accession>A0AAV1VT52</accession>
<comment type="subcellular location">
    <subcellularLocation>
        <location evidence="1">Nucleus</location>
    </subcellularLocation>
</comment>
<proteinExistence type="predicted"/>
<protein>
    <submittedName>
        <fullName evidence="5">Uncharacterized protein</fullName>
    </submittedName>
</protein>
<dbReference type="InterPro" id="IPR044549">
    <property type="entry name" value="bHLH_AtIBH1-like"/>
</dbReference>
<dbReference type="EMBL" id="CAXHTB010000001">
    <property type="protein sequence ID" value="CAL0300138.1"/>
    <property type="molecule type" value="Genomic_DNA"/>
</dbReference>